<evidence type="ECO:0000313" key="3">
    <source>
        <dbReference type="Proteomes" id="UP000255425"/>
    </source>
</evidence>
<evidence type="ECO:0000256" key="1">
    <source>
        <dbReference type="SAM" id="Phobius"/>
    </source>
</evidence>
<evidence type="ECO:0000313" key="2">
    <source>
        <dbReference type="EMBL" id="SUM71024.1"/>
    </source>
</evidence>
<accession>A0A380H3G1</accession>
<keyword evidence="3" id="KW-1185">Reference proteome</keyword>
<dbReference type="GO" id="GO:0010468">
    <property type="term" value="P:regulation of gene expression"/>
    <property type="evidence" value="ECO:0007669"/>
    <property type="project" value="InterPro"/>
</dbReference>
<keyword evidence="1" id="KW-0812">Transmembrane</keyword>
<dbReference type="InterPro" id="IPR017516">
    <property type="entry name" value="AbrB_dup"/>
</dbReference>
<dbReference type="PANTHER" id="PTHR38457:SF1">
    <property type="entry name" value="REGULATOR ABRB-RELATED"/>
    <property type="match status" value="1"/>
</dbReference>
<dbReference type="NCBIfam" id="TIGR03082">
    <property type="entry name" value="Gneg_AbrB_dup"/>
    <property type="match status" value="1"/>
</dbReference>
<dbReference type="InterPro" id="IPR007820">
    <property type="entry name" value="AbrB_fam"/>
</dbReference>
<sequence length="154" mass="17333">MNHLQRNNLIILITAIIISFILKVSHILLPFMFGPIIATILCVRVFKLTIKWLFWLSQMGLIFLGIEIGSTFTKSVIGDISNNWLTIIIVTVLLIVISLLIAFFFKKIAKVNIETAILSVIPGALSQMLIIAEENKNANILVVRLTQTSRIYLL</sequence>
<dbReference type="GO" id="GO:0016020">
    <property type="term" value="C:membrane"/>
    <property type="evidence" value="ECO:0007669"/>
    <property type="project" value="InterPro"/>
</dbReference>
<reference evidence="2 3" key="1">
    <citation type="submission" date="2018-06" db="EMBL/GenBank/DDBJ databases">
        <authorList>
            <consortium name="Pathogen Informatics"/>
            <person name="Doyle S."/>
        </authorList>
    </citation>
    <scope>NUCLEOTIDE SEQUENCE [LARGE SCALE GENOMIC DNA]</scope>
    <source>
        <strain evidence="2 3">NCTC11807</strain>
    </source>
</reference>
<organism evidence="2 3">
    <name type="scientific">Staphylococcus saccharolyticus</name>
    <dbReference type="NCBI Taxonomy" id="33028"/>
    <lineage>
        <taxon>Bacteria</taxon>
        <taxon>Bacillati</taxon>
        <taxon>Bacillota</taxon>
        <taxon>Bacilli</taxon>
        <taxon>Bacillales</taxon>
        <taxon>Staphylococcaceae</taxon>
        <taxon>Staphylococcus</taxon>
    </lineage>
</organism>
<dbReference type="PANTHER" id="PTHR38457">
    <property type="entry name" value="REGULATOR ABRB-RELATED"/>
    <property type="match status" value="1"/>
</dbReference>
<dbReference type="Proteomes" id="UP000255425">
    <property type="component" value="Unassembled WGS sequence"/>
</dbReference>
<name>A0A380H3G1_9STAP</name>
<feature type="transmembrane region" description="Helical" evidence="1">
    <location>
        <begin position="28"/>
        <end position="46"/>
    </location>
</feature>
<proteinExistence type="predicted"/>
<dbReference type="EMBL" id="UHDZ01000001">
    <property type="protein sequence ID" value="SUM71024.1"/>
    <property type="molecule type" value="Genomic_DNA"/>
</dbReference>
<feature type="transmembrane region" description="Helical" evidence="1">
    <location>
        <begin position="53"/>
        <end position="72"/>
    </location>
</feature>
<feature type="transmembrane region" description="Helical" evidence="1">
    <location>
        <begin position="84"/>
        <end position="105"/>
    </location>
</feature>
<feature type="transmembrane region" description="Helical" evidence="1">
    <location>
        <begin position="7"/>
        <end position="22"/>
    </location>
</feature>
<protein>
    <submittedName>
        <fullName evidence="2">Abrb</fullName>
    </submittedName>
</protein>
<dbReference type="Pfam" id="PF05145">
    <property type="entry name" value="AbrB"/>
    <property type="match status" value="1"/>
</dbReference>
<keyword evidence="1" id="KW-0472">Membrane</keyword>
<gene>
    <name evidence="2" type="ORF">NCTC11807_01366</name>
</gene>
<dbReference type="AlphaFoldDB" id="A0A380H3G1"/>
<keyword evidence="1" id="KW-1133">Transmembrane helix</keyword>